<dbReference type="RefSeq" id="WP_119859379.1">
    <property type="nucleotide sequence ID" value="NZ_QYYD01000051.1"/>
</dbReference>
<protein>
    <submittedName>
        <fullName evidence="1">Uncharacterized protein</fullName>
    </submittedName>
</protein>
<sequence length="90" mass="10572">MDPVLHLSRRPLDSGLLAWQFRGQPFHQWPSWVQGCCSLQRGVEGRVELRHDRRSGAQIVYLDEWLVRDLDGGISFYTDAEMRRDFMPAR</sequence>
<dbReference type="AlphaFoldDB" id="A0A418UX16"/>
<organism evidence="1 2">
    <name type="scientific">Rhodopseudomonas palustris</name>
    <dbReference type="NCBI Taxonomy" id="1076"/>
    <lineage>
        <taxon>Bacteria</taxon>
        <taxon>Pseudomonadati</taxon>
        <taxon>Pseudomonadota</taxon>
        <taxon>Alphaproteobacteria</taxon>
        <taxon>Hyphomicrobiales</taxon>
        <taxon>Nitrobacteraceae</taxon>
        <taxon>Rhodopseudomonas</taxon>
    </lineage>
</organism>
<gene>
    <name evidence="1" type="ORF">D4Q52_25450</name>
</gene>
<dbReference type="Proteomes" id="UP000285523">
    <property type="component" value="Unassembled WGS sequence"/>
</dbReference>
<reference evidence="1 2" key="1">
    <citation type="submission" date="2018-09" db="EMBL/GenBank/DDBJ databases">
        <title>Draft genome sequence of Rhodopseudomonas palustris 2.1.18.</title>
        <authorList>
            <person name="Robertson S.L."/>
            <person name="Meyer T.E."/>
            <person name="Kyndt J.A."/>
        </authorList>
    </citation>
    <scope>NUCLEOTIDE SEQUENCE [LARGE SCALE GENOMIC DNA]</scope>
    <source>
        <strain evidence="1 2">2.1.18</strain>
    </source>
</reference>
<comment type="caution">
    <text evidence="1">The sequence shown here is derived from an EMBL/GenBank/DDBJ whole genome shotgun (WGS) entry which is preliminary data.</text>
</comment>
<accession>A0A418UX16</accession>
<proteinExistence type="predicted"/>
<evidence type="ECO:0000313" key="2">
    <source>
        <dbReference type="Proteomes" id="UP000285523"/>
    </source>
</evidence>
<dbReference type="OrthoDB" id="8244028at2"/>
<evidence type="ECO:0000313" key="1">
    <source>
        <dbReference type="EMBL" id="RJF64232.1"/>
    </source>
</evidence>
<name>A0A418UX16_RHOPL</name>
<dbReference type="EMBL" id="QYYD01000051">
    <property type="protein sequence ID" value="RJF64232.1"/>
    <property type="molecule type" value="Genomic_DNA"/>
</dbReference>